<evidence type="ECO:0000259" key="1">
    <source>
        <dbReference type="PROSITE" id="PS51664"/>
    </source>
</evidence>
<dbReference type="Proteomes" id="UP000825100">
    <property type="component" value="Plasmid WDN19_con2"/>
</dbReference>
<dbReference type="RefSeq" id="WP_221276801.1">
    <property type="nucleotide sequence ID" value="NZ_AP024686.1"/>
</dbReference>
<gene>
    <name evidence="2" type="ORF">LTWDN19_20750</name>
</gene>
<accession>A0ABN6GN70</accession>
<evidence type="ECO:0000313" key="2">
    <source>
        <dbReference type="EMBL" id="BCX31508.1"/>
    </source>
</evidence>
<reference evidence="2 3" key="1">
    <citation type="submission" date="2021-05" db="EMBL/GenBank/DDBJ databases">
        <title>Complete Genome Sequence of Latilactobacillus sp. Strain WDN19, a High D-Aspartate-producing Lactic Acid Bacterium Isolated from a Japanese Pickle.</title>
        <authorList>
            <person name="Kajitani K."/>
            <person name="Takahashi S."/>
        </authorList>
    </citation>
    <scope>NUCLEOTIDE SEQUENCE [LARGE SCALE GENOMIC DNA]</scope>
    <source>
        <strain evidence="2 3">WDN19</strain>
        <plasmid evidence="2 3">WDN19_con2</plasmid>
    </source>
</reference>
<dbReference type="PROSITE" id="PS51664">
    <property type="entry name" value="YCAO"/>
    <property type="match status" value="1"/>
</dbReference>
<geneLocation type="plasmid" evidence="2 3">
    <name>WDN19_con2</name>
</geneLocation>
<dbReference type="Pfam" id="PF02624">
    <property type="entry name" value="YcaO"/>
    <property type="match status" value="1"/>
</dbReference>
<organism evidence="2 3">
    <name type="scientific">Latilactobacillus curvatus</name>
    <name type="common">Lactobacillus curvatus</name>
    <dbReference type="NCBI Taxonomy" id="28038"/>
    <lineage>
        <taxon>Bacteria</taxon>
        <taxon>Bacillati</taxon>
        <taxon>Bacillota</taxon>
        <taxon>Bacilli</taxon>
        <taxon>Lactobacillales</taxon>
        <taxon>Lactobacillaceae</taxon>
        <taxon>Latilactobacillus</taxon>
    </lineage>
</organism>
<dbReference type="InterPro" id="IPR003776">
    <property type="entry name" value="YcaO-like_dom"/>
</dbReference>
<proteinExistence type="predicted"/>
<sequence>MKVLNFKESIDWDLVDKETNTGDIIVNIPQYFIGFKQNNDVLSKLNNMIDSMKNNNSNHWLSFFYDANFNTVRKSIEESINPQISNMTLLKDVSLISNGGEILDDINLLDTSFVDKADYIDVNNFMFGNKHKFKDRKTFRVLNSQEVGKSAGEFLTRKTLGRYHLDPACSPFVGVAYEYKTPTYKQFNYGYGRAFDFKTAKNLANLEAVERYASEFYAYDFSKKTKYGSYKTLKSSGINVINPNRFTLEEKSKVTNQTEMFWTQGQALKDGTQVWIPEDLVVYGNNPSRKNYIRNINDSSNGVALGSNYTESMICALLELIERHSFLAVWYGGLKGRRVSNAKDFLDEDKRRVVEDLENENIELNFFEISVIENVFVVWGLVKNNGKNATMATYTSAGAGFSLKDALDAAVTEVVVGYRVQANYHEHFPNIPRKIKTIDDHIEYYGNPKNENEFEFIKEFSTEVFNTQEPNIFDQYKSQEDLLNWLVTQKLNEFEDIYFVNLTSEKMAEHNLFVVKALIPGMLPMTFGSQSLRINVDTINKLRSSRSMSKISNIIPRAHPFP</sequence>
<dbReference type="PANTHER" id="PTHR37809:SF1">
    <property type="entry name" value="RIBOSOMAL PROTEIN S12 METHYLTHIOTRANSFERASE ACCESSORY FACTOR YCAO"/>
    <property type="match status" value="1"/>
</dbReference>
<dbReference type="PANTHER" id="PTHR37809">
    <property type="entry name" value="RIBOSOMAL PROTEIN S12 METHYLTHIOTRANSFERASE ACCESSORY FACTOR YCAO"/>
    <property type="match status" value="1"/>
</dbReference>
<keyword evidence="3" id="KW-1185">Reference proteome</keyword>
<feature type="domain" description="YcaO" evidence="1">
    <location>
        <begin position="192"/>
        <end position="562"/>
    </location>
</feature>
<keyword evidence="2" id="KW-0614">Plasmid</keyword>
<protein>
    <recommendedName>
        <fullName evidence="1">YcaO domain-containing protein</fullName>
    </recommendedName>
</protein>
<evidence type="ECO:0000313" key="3">
    <source>
        <dbReference type="Proteomes" id="UP000825100"/>
    </source>
</evidence>
<dbReference type="EMBL" id="AP024686">
    <property type="protein sequence ID" value="BCX31508.1"/>
    <property type="molecule type" value="Genomic_DNA"/>
</dbReference>
<dbReference type="Gene3D" id="3.30.1330.230">
    <property type="match status" value="1"/>
</dbReference>
<name>A0ABN6GN70_LATCU</name>